<comment type="caution">
    <text evidence="2">The sequence shown here is derived from an EMBL/GenBank/DDBJ whole genome shotgun (WGS) entry which is preliminary data.</text>
</comment>
<dbReference type="Proteomes" id="UP001151760">
    <property type="component" value="Unassembled WGS sequence"/>
</dbReference>
<dbReference type="EMBL" id="BQNB010016728">
    <property type="protein sequence ID" value="GJT55097.1"/>
    <property type="molecule type" value="Genomic_DNA"/>
</dbReference>
<evidence type="ECO:0000313" key="2">
    <source>
        <dbReference type="EMBL" id="GJT55097.1"/>
    </source>
</evidence>
<proteinExistence type="predicted"/>
<accession>A0ABQ5EW31</accession>
<evidence type="ECO:0000313" key="3">
    <source>
        <dbReference type="Proteomes" id="UP001151760"/>
    </source>
</evidence>
<organism evidence="2 3">
    <name type="scientific">Tanacetum coccineum</name>
    <dbReference type="NCBI Taxonomy" id="301880"/>
    <lineage>
        <taxon>Eukaryota</taxon>
        <taxon>Viridiplantae</taxon>
        <taxon>Streptophyta</taxon>
        <taxon>Embryophyta</taxon>
        <taxon>Tracheophyta</taxon>
        <taxon>Spermatophyta</taxon>
        <taxon>Magnoliopsida</taxon>
        <taxon>eudicotyledons</taxon>
        <taxon>Gunneridae</taxon>
        <taxon>Pentapetalae</taxon>
        <taxon>asterids</taxon>
        <taxon>campanulids</taxon>
        <taxon>Asterales</taxon>
        <taxon>Asteraceae</taxon>
        <taxon>Asteroideae</taxon>
        <taxon>Anthemideae</taxon>
        <taxon>Anthemidinae</taxon>
        <taxon>Tanacetum</taxon>
    </lineage>
</organism>
<sequence>MKVEESLNVTFDETPPPPKTSPLEDDELVEEEAIEVSKTKPIGSDLEDISLENNQIINIRESKSHPLENVIGYSTQSRAYWVNNMRTRVIVETIHVNFDELPLMASKHITETVTTSNELDLLFSLMFDELLNGTTPVVSKSSVVHAVDVPKQRQQQSITPSTSTTIAVDTC</sequence>
<name>A0ABQ5EW31_9ASTR</name>
<feature type="region of interest" description="Disordered" evidence="1">
    <location>
        <begin position="1"/>
        <end position="26"/>
    </location>
</feature>
<evidence type="ECO:0000256" key="1">
    <source>
        <dbReference type="SAM" id="MobiDB-lite"/>
    </source>
</evidence>
<gene>
    <name evidence="2" type="ORF">Tco_0990151</name>
</gene>
<reference evidence="2" key="1">
    <citation type="journal article" date="2022" name="Int. J. Mol. Sci.">
        <title>Draft Genome of Tanacetum Coccineum: Genomic Comparison of Closely Related Tanacetum-Family Plants.</title>
        <authorList>
            <person name="Yamashiro T."/>
            <person name="Shiraishi A."/>
            <person name="Nakayama K."/>
            <person name="Satake H."/>
        </authorList>
    </citation>
    <scope>NUCLEOTIDE SEQUENCE</scope>
</reference>
<protein>
    <submittedName>
        <fullName evidence="2">Uncharacterized protein</fullName>
    </submittedName>
</protein>
<reference evidence="2" key="2">
    <citation type="submission" date="2022-01" db="EMBL/GenBank/DDBJ databases">
        <authorList>
            <person name="Yamashiro T."/>
            <person name="Shiraishi A."/>
            <person name="Satake H."/>
            <person name="Nakayama K."/>
        </authorList>
    </citation>
    <scope>NUCLEOTIDE SEQUENCE</scope>
</reference>
<keyword evidence="3" id="KW-1185">Reference proteome</keyword>